<evidence type="ECO:0000313" key="2">
    <source>
        <dbReference type="Proteomes" id="UP000091857"/>
    </source>
</evidence>
<reference evidence="2" key="1">
    <citation type="journal article" date="2016" name="Nat. Biotechnol.">
        <title>Sequencing wild and cultivated cassava and related species reveals extensive interspecific hybridization and genetic diversity.</title>
        <authorList>
            <person name="Bredeson J.V."/>
            <person name="Lyons J.B."/>
            <person name="Prochnik S.E."/>
            <person name="Wu G.A."/>
            <person name="Ha C.M."/>
            <person name="Edsinger-Gonzales E."/>
            <person name="Grimwood J."/>
            <person name="Schmutz J."/>
            <person name="Rabbi I.Y."/>
            <person name="Egesi C."/>
            <person name="Nauluvula P."/>
            <person name="Lebot V."/>
            <person name="Ndunguru J."/>
            <person name="Mkamilo G."/>
            <person name="Bart R.S."/>
            <person name="Setter T.L."/>
            <person name="Gleadow R.M."/>
            <person name="Kulakow P."/>
            <person name="Ferguson M.E."/>
            <person name="Rounsley S."/>
            <person name="Rokhsar D.S."/>
        </authorList>
    </citation>
    <scope>NUCLEOTIDE SEQUENCE [LARGE SCALE GENOMIC DNA]</scope>
    <source>
        <strain evidence="2">cv. AM560-2</strain>
    </source>
</reference>
<comment type="caution">
    <text evidence="1">The sequence shown here is derived from an EMBL/GenBank/DDBJ whole genome shotgun (WGS) entry which is preliminary data.</text>
</comment>
<accession>A0ACB7HTR0</accession>
<keyword evidence="2" id="KW-1185">Reference proteome</keyword>
<name>A0ACB7HTR0_MANES</name>
<evidence type="ECO:0000313" key="1">
    <source>
        <dbReference type="EMBL" id="KAG8655900.1"/>
    </source>
</evidence>
<organism evidence="1 2">
    <name type="scientific">Manihot esculenta</name>
    <name type="common">Cassava</name>
    <name type="synonym">Jatropha manihot</name>
    <dbReference type="NCBI Taxonomy" id="3983"/>
    <lineage>
        <taxon>Eukaryota</taxon>
        <taxon>Viridiplantae</taxon>
        <taxon>Streptophyta</taxon>
        <taxon>Embryophyta</taxon>
        <taxon>Tracheophyta</taxon>
        <taxon>Spermatophyta</taxon>
        <taxon>Magnoliopsida</taxon>
        <taxon>eudicotyledons</taxon>
        <taxon>Gunneridae</taxon>
        <taxon>Pentapetalae</taxon>
        <taxon>rosids</taxon>
        <taxon>fabids</taxon>
        <taxon>Malpighiales</taxon>
        <taxon>Euphorbiaceae</taxon>
        <taxon>Crotonoideae</taxon>
        <taxon>Manihoteae</taxon>
        <taxon>Manihot</taxon>
    </lineage>
</organism>
<dbReference type="EMBL" id="CM004390">
    <property type="protein sequence ID" value="KAG8655900.1"/>
    <property type="molecule type" value="Genomic_DNA"/>
</dbReference>
<dbReference type="Proteomes" id="UP000091857">
    <property type="component" value="Chromosome 4"/>
</dbReference>
<gene>
    <name evidence="1" type="ORF">MANES_04G085450v8</name>
</gene>
<sequence length="209" mass="22842">MMMKQGDLGGSRCQDCGNQAKKDCVYMRCRTCCKSKGFQCQTHVKSTWIPAYRRRQRPQNLASSSFASAAAAAFAVHQQKPHGQNPKRLRENPWTGLEVGNFPAQVNSIATFRCFRVSSIDEADNQFAYQTSVRIGGHIFKGILYDQGPEQSSSSYLQDPNLTSAGALANATTLASTSSSVAADSLPPTYSFPLNAFMSGTQLFLHPKS</sequence>
<proteinExistence type="predicted"/>
<protein>
    <submittedName>
        <fullName evidence="1">Uncharacterized protein</fullName>
    </submittedName>
</protein>